<dbReference type="InterPro" id="IPR002528">
    <property type="entry name" value="MATE_fam"/>
</dbReference>
<dbReference type="CDD" id="cd13142">
    <property type="entry name" value="MATE_like_12"/>
    <property type="match status" value="1"/>
</dbReference>
<dbReference type="GO" id="GO:0042910">
    <property type="term" value="F:xenobiotic transmembrane transporter activity"/>
    <property type="evidence" value="ECO:0007669"/>
    <property type="project" value="InterPro"/>
</dbReference>
<dbReference type="PANTHER" id="PTHR43298">
    <property type="entry name" value="MULTIDRUG RESISTANCE PROTEIN NORM-RELATED"/>
    <property type="match status" value="1"/>
</dbReference>
<accession>A0A4V1LMZ4</accession>
<dbReference type="EMBL" id="SDDZ01000004">
    <property type="protein sequence ID" value="RXJ50212.1"/>
    <property type="molecule type" value="Genomic_DNA"/>
</dbReference>
<evidence type="ECO:0000256" key="2">
    <source>
        <dbReference type="ARBA" id="ARBA00022448"/>
    </source>
</evidence>
<dbReference type="GO" id="GO:0015297">
    <property type="term" value="F:antiporter activity"/>
    <property type="evidence" value="ECO:0007669"/>
    <property type="project" value="UniProtKB-KW"/>
</dbReference>
<evidence type="ECO:0000256" key="9">
    <source>
        <dbReference type="ARBA" id="ARBA00031636"/>
    </source>
</evidence>
<dbReference type="AlphaFoldDB" id="A0A4V1LMZ4"/>
<dbReference type="InterPro" id="IPR050222">
    <property type="entry name" value="MATE_MdtK"/>
</dbReference>
<dbReference type="NCBIfam" id="TIGR00797">
    <property type="entry name" value="matE"/>
    <property type="match status" value="1"/>
</dbReference>
<dbReference type="Proteomes" id="UP000289792">
    <property type="component" value="Unassembled WGS sequence"/>
</dbReference>
<dbReference type="PIRSF" id="PIRSF006603">
    <property type="entry name" value="DinF"/>
    <property type="match status" value="1"/>
</dbReference>
<organism evidence="11 12">
    <name type="scientific">Gelidibacter gilvus</name>
    <dbReference type="NCBI Taxonomy" id="59602"/>
    <lineage>
        <taxon>Bacteria</taxon>
        <taxon>Pseudomonadati</taxon>
        <taxon>Bacteroidota</taxon>
        <taxon>Flavobacteriia</taxon>
        <taxon>Flavobacteriales</taxon>
        <taxon>Flavobacteriaceae</taxon>
        <taxon>Gelidibacter</taxon>
    </lineage>
</organism>
<dbReference type="Pfam" id="PF01554">
    <property type="entry name" value="MatE"/>
    <property type="match status" value="2"/>
</dbReference>
<keyword evidence="2" id="KW-0813">Transport</keyword>
<dbReference type="GO" id="GO:0005886">
    <property type="term" value="C:plasma membrane"/>
    <property type="evidence" value="ECO:0007669"/>
    <property type="project" value="UniProtKB-SubCell"/>
</dbReference>
<evidence type="ECO:0000313" key="11">
    <source>
        <dbReference type="EMBL" id="RXJ50212.1"/>
    </source>
</evidence>
<dbReference type="OrthoDB" id="9811110at2"/>
<keyword evidence="5 10" id="KW-0812">Transmembrane</keyword>
<feature type="transmembrane region" description="Helical" evidence="10">
    <location>
        <begin position="258"/>
        <end position="279"/>
    </location>
</feature>
<keyword evidence="7" id="KW-0406">Ion transport</keyword>
<evidence type="ECO:0000256" key="6">
    <source>
        <dbReference type="ARBA" id="ARBA00022989"/>
    </source>
</evidence>
<dbReference type="RefSeq" id="WP_129017182.1">
    <property type="nucleotide sequence ID" value="NZ_SDDZ01000004.1"/>
</dbReference>
<feature type="transmembrane region" description="Helical" evidence="10">
    <location>
        <begin position="326"/>
        <end position="350"/>
    </location>
</feature>
<feature type="transmembrane region" description="Helical" evidence="10">
    <location>
        <begin position="285"/>
        <end position="305"/>
    </location>
</feature>
<evidence type="ECO:0000256" key="10">
    <source>
        <dbReference type="SAM" id="Phobius"/>
    </source>
</evidence>
<keyword evidence="12" id="KW-1185">Reference proteome</keyword>
<dbReference type="InterPro" id="IPR048279">
    <property type="entry name" value="MdtK-like"/>
</dbReference>
<protein>
    <recommendedName>
        <fullName evidence="9">Multidrug-efflux transporter</fullName>
    </recommendedName>
</protein>
<feature type="transmembrane region" description="Helical" evidence="10">
    <location>
        <begin position="392"/>
        <end position="411"/>
    </location>
</feature>
<feature type="transmembrane region" description="Helical" evidence="10">
    <location>
        <begin position="51"/>
        <end position="79"/>
    </location>
</feature>
<keyword evidence="6 10" id="KW-1133">Transmembrane helix</keyword>
<keyword evidence="8 10" id="KW-0472">Membrane</keyword>
<comment type="subcellular location">
    <subcellularLocation>
        <location evidence="1">Cell membrane</location>
        <topology evidence="1">Multi-pass membrane protein</topology>
    </subcellularLocation>
</comment>
<proteinExistence type="predicted"/>
<evidence type="ECO:0000256" key="5">
    <source>
        <dbReference type="ARBA" id="ARBA00022692"/>
    </source>
</evidence>
<feature type="transmembrane region" description="Helical" evidence="10">
    <location>
        <begin position="166"/>
        <end position="189"/>
    </location>
</feature>
<keyword evidence="4" id="KW-1003">Cell membrane</keyword>
<comment type="caution">
    <text evidence="11">The sequence shown here is derived from an EMBL/GenBank/DDBJ whole genome shotgun (WGS) entry which is preliminary data.</text>
</comment>
<evidence type="ECO:0000256" key="3">
    <source>
        <dbReference type="ARBA" id="ARBA00022449"/>
    </source>
</evidence>
<dbReference type="GO" id="GO:0006811">
    <property type="term" value="P:monoatomic ion transport"/>
    <property type="evidence" value="ECO:0007669"/>
    <property type="project" value="UniProtKB-KW"/>
</dbReference>
<keyword evidence="3" id="KW-0050">Antiport</keyword>
<evidence type="ECO:0000256" key="7">
    <source>
        <dbReference type="ARBA" id="ARBA00023065"/>
    </source>
</evidence>
<feature type="transmembrane region" description="Helical" evidence="10">
    <location>
        <begin position="423"/>
        <end position="442"/>
    </location>
</feature>
<evidence type="ECO:0000256" key="8">
    <source>
        <dbReference type="ARBA" id="ARBA00023136"/>
    </source>
</evidence>
<name>A0A4V1LMZ4_9FLAO</name>
<sequence length="462" mass="49848">MSTTKKNKFTEGKIISSLLSLALPIIFANILQSAYQLIDTFWLGRLGADAVAAVSLSFPLLFLVLSIGSGLTLAGTVMVARYQGANNQKMVDFSSSQSVFLIFLTSIVLAIVSYFAAEPLMTIIGAGPDIIDDSITYFKVSSLGFVFLFIFFIFQSLMRGIGKVMLPVYIVLFTVILNAGLDPLFIYGYGPIPGYGVAGAAVSSVITQAIAATIGLVILFRGRQGIKVSLASMYFNMENLRKTFRIGFPASIEQSTRALGMTFMMVIVTSFGSDIVAAYGIGARMLSFIVVPALGLGIATTSLVGQNIGALKIKRAENVAKLSAKVAFFGFTGLGVIMFLVAEPLTAFFIPDDPMVIKEGALFIKIMSASFGFLGLQQVMNGTFNGAGFTKASMFISILGLWVVRFPLAYILSNTLAMGPVGIWWSFPISNLIAGTAAFIYFKTGYWKKRVIRDRSFLTAHE</sequence>
<feature type="transmembrane region" description="Helical" evidence="10">
    <location>
        <begin position="137"/>
        <end position="154"/>
    </location>
</feature>
<feature type="transmembrane region" description="Helical" evidence="10">
    <location>
        <begin position="362"/>
        <end position="380"/>
    </location>
</feature>
<feature type="transmembrane region" description="Helical" evidence="10">
    <location>
        <begin position="12"/>
        <end position="31"/>
    </location>
</feature>
<reference evidence="11 12" key="1">
    <citation type="submission" date="2019-01" db="EMBL/GenBank/DDBJ databases">
        <title>Genome sequence of the Antarctic species Gelidibacter gilvus ACAM 158(T).</title>
        <authorList>
            <person name="Bowman J.P."/>
        </authorList>
    </citation>
    <scope>NUCLEOTIDE SEQUENCE [LARGE SCALE GENOMIC DNA]</scope>
    <source>
        <strain evidence="11 12">IC158</strain>
    </source>
</reference>
<feature type="transmembrane region" description="Helical" evidence="10">
    <location>
        <begin position="195"/>
        <end position="220"/>
    </location>
</feature>
<gene>
    <name evidence="11" type="ORF">ESZ48_09530</name>
</gene>
<evidence type="ECO:0000313" key="12">
    <source>
        <dbReference type="Proteomes" id="UP000289792"/>
    </source>
</evidence>
<evidence type="ECO:0000256" key="4">
    <source>
        <dbReference type="ARBA" id="ARBA00022475"/>
    </source>
</evidence>
<dbReference type="PANTHER" id="PTHR43298:SF2">
    <property type="entry name" value="FMN_FAD EXPORTER YEEO-RELATED"/>
    <property type="match status" value="1"/>
</dbReference>
<evidence type="ECO:0000256" key="1">
    <source>
        <dbReference type="ARBA" id="ARBA00004651"/>
    </source>
</evidence>
<feature type="transmembrane region" description="Helical" evidence="10">
    <location>
        <begin position="99"/>
        <end position="117"/>
    </location>
</feature>